<feature type="transmembrane region" description="Helical" evidence="1">
    <location>
        <begin position="12"/>
        <end position="32"/>
    </location>
</feature>
<feature type="transmembrane region" description="Helical" evidence="1">
    <location>
        <begin position="44"/>
        <end position="65"/>
    </location>
</feature>
<dbReference type="RefSeq" id="WP_014374909.1">
    <property type="nucleotide sequence ID" value="NC_016943.1"/>
</dbReference>
<dbReference type="EMBL" id="FO117623">
    <property type="protein sequence ID" value="CCG02005.1"/>
    <property type="molecule type" value="Genomic_DNA"/>
</dbReference>
<evidence type="ECO:0000256" key="1">
    <source>
        <dbReference type="SAM" id="Phobius"/>
    </source>
</evidence>
<keyword evidence="3" id="KW-1185">Reference proteome</keyword>
<feature type="transmembrane region" description="Helical" evidence="1">
    <location>
        <begin position="86"/>
        <end position="105"/>
    </location>
</feature>
<reference evidence="2 3" key="1">
    <citation type="journal article" date="2012" name="J. Bacteriol.">
        <title>Genome Sequence of Blastococcus saxobsidens DD2, a Stone-Inhabiting Bacterium.</title>
        <authorList>
            <person name="Chouaia B."/>
            <person name="Crotti E."/>
            <person name="Brusetti L."/>
            <person name="Daffonchio D."/>
            <person name="Essoussi I."/>
            <person name="Nouioui I."/>
            <person name="Sbissi I."/>
            <person name="Ghodhbane-Gtari F."/>
            <person name="Gtari M."/>
            <person name="Vacherie B."/>
            <person name="Barbe V."/>
            <person name="Medigue C."/>
            <person name="Gury J."/>
            <person name="Pujic P."/>
            <person name="Normand P."/>
        </authorList>
    </citation>
    <scope>NUCLEOTIDE SEQUENCE [LARGE SCALE GENOMIC DNA]</scope>
    <source>
        <strain evidence="2 3">DD2</strain>
    </source>
</reference>
<sequence>MTDPIAVDRRTGAAALTAGVLLFVSVATELVWNVQRPDGSVSDLPVFVLFAGGFVLGSVALVMAVHGLGRGRTGAALSRTGRIGRGVSLTGAGLVTAFAVVHLGTGLATGTPLEASFWAFFLGFLLLIAGAVPLALGLRRSSAVGGWWGAVLVAGIAAAVAMFAQAPLHELGLFTFDAAWAALGLRLLSGRDATVSEDTRVRG</sequence>
<name>H6RVC8_BLASD</name>
<keyword evidence="1" id="KW-1133">Transmembrane helix</keyword>
<accession>H6RVC8</accession>
<keyword evidence="1" id="KW-0472">Membrane</keyword>
<feature type="transmembrane region" description="Helical" evidence="1">
    <location>
        <begin position="145"/>
        <end position="165"/>
    </location>
</feature>
<reference evidence="3" key="2">
    <citation type="submission" date="2012-02" db="EMBL/GenBank/DDBJ databases">
        <title>Complete genome sequence of Blastococcus saxobsidens strain DD2.</title>
        <authorList>
            <person name="Genoscope."/>
        </authorList>
    </citation>
    <scope>NUCLEOTIDE SEQUENCE [LARGE SCALE GENOMIC DNA]</scope>
    <source>
        <strain evidence="3">DD2</strain>
    </source>
</reference>
<evidence type="ECO:0000313" key="3">
    <source>
        <dbReference type="Proteomes" id="UP000007517"/>
    </source>
</evidence>
<dbReference type="Proteomes" id="UP000007517">
    <property type="component" value="Chromosome"/>
</dbReference>
<dbReference type="HOGENOM" id="CLU_1346745_0_0_11"/>
<proteinExistence type="predicted"/>
<dbReference type="AlphaFoldDB" id="H6RVC8"/>
<gene>
    <name evidence="2" type="ordered locus">BLASA_1059</name>
</gene>
<protein>
    <recommendedName>
        <fullName evidence="4">DUF998 domain-containing protein</fullName>
    </recommendedName>
</protein>
<feature type="transmembrane region" description="Helical" evidence="1">
    <location>
        <begin position="117"/>
        <end position="138"/>
    </location>
</feature>
<dbReference type="STRING" id="1146883.BLASA_1059"/>
<evidence type="ECO:0000313" key="2">
    <source>
        <dbReference type="EMBL" id="CCG02005.1"/>
    </source>
</evidence>
<organism evidence="2 3">
    <name type="scientific">Blastococcus saxobsidens (strain DD2)</name>
    <dbReference type="NCBI Taxonomy" id="1146883"/>
    <lineage>
        <taxon>Bacteria</taxon>
        <taxon>Bacillati</taxon>
        <taxon>Actinomycetota</taxon>
        <taxon>Actinomycetes</taxon>
        <taxon>Geodermatophilales</taxon>
        <taxon>Geodermatophilaceae</taxon>
        <taxon>Blastococcus</taxon>
    </lineage>
</organism>
<evidence type="ECO:0008006" key="4">
    <source>
        <dbReference type="Google" id="ProtNLM"/>
    </source>
</evidence>
<dbReference type="KEGG" id="bsd:BLASA_1059"/>
<keyword evidence="1" id="KW-0812">Transmembrane</keyword>